<dbReference type="GO" id="GO:0006508">
    <property type="term" value="P:proteolysis"/>
    <property type="evidence" value="ECO:0007669"/>
    <property type="project" value="UniProtKB-KW"/>
</dbReference>
<name>Q653H0_ORYSJ</name>
<dbReference type="GO" id="GO:0008233">
    <property type="term" value="F:peptidase activity"/>
    <property type="evidence" value="ECO:0007669"/>
    <property type="project" value="UniProtKB-KW"/>
</dbReference>
<accession>Q653H0</accession>
<dbReference type="AlphaFoldDB" id="Q653H0"/>
<sequence>MVEWLSYDYYPVLDQRCSDSPITSTSTSVLPRDPLPQRHLVLKPFLMSFYAILTKPLRNLRELRLGTPRADKAMSDPSETKDLVRSGRVKGPRALSSENDSPMTRLGTRERKFYSTLSKTSWLYGSTPRSTKASTTNVDKALSQTLRLLENGWWISTRNTE</sequence>
<evidence type="ECO:0000313" key="3">
    <source>
        <dbReference type="Proteomes" id="UP000000763"/>
    </source>
</evidence>
<evidence type="ECO:0000256" key="1">
    <source>
        <dbReference type="SAM" id="MobiDB-lite"/>
    </source>
</evidence>
<dbReference type="EMBL" id="AP005395">
    <property type="protein sequence ID" value="BAD46047.1"/>
    <property type="molecule type" value="Genomic_DNA"/>
</dbReference>
<organism evidence="2 3">
    <name type="scientific">Oryza sativa subsp. japonica</name>
    <name type="common">Rice</name>
    <dbReference type="NCBI Taxonomy" id="39947"/>
    <lineage>
        <taxon>Eukaryota</taxon>
        <taxon>Viridiplantae</taxon>
        <taxon>Streptophyta</taxon>
        <taxon>Embryophyta</taxon>
        <taxon>Tracheophyta</taxon>
        <taxon>Spermatophyta</taxon>
        <taxon>Magnoliopsida</taxon>
        <taxon>Liliopsida</taxon>
        <taxon>Poales</taxon>
        <taxon>Poaceae</taxon>
        <taxon>BOP clade</taxon>
        <taxon>Oryzoideae</taxon>
        <taxon>Oryzeae</taxon>
        <taxon>Oryzinae</taxon>
        <taxon>Oryza</taxon>
        <taxon>Oryza sativa</taxon>
    </lineage>
</organism>
<keyword evidence="2" id="KW-0645">Protease</keyword>
<keyword evidence="2" id="KW-0378">Hydrolase</keyword>
<feature type="compositionally biased region" description="Basic and acidic residues" evidence="1">
    <location>
        <begin position="68"/>
        <end position="85"/>
    </location>
</feature>
<proteinExistence type="predicted"/>
<dbReference type="Proteomes" id="UP000000763">
    <property type="component" value="Chromosome 6"/>
</dbReference>
<evidence type="ECO:0000313" key="2">
    <source>
        <dbReference type="EMBL" id="BAD46047.1"/>
    </source>
</evidence>
<feature type="region of interest" description="Disordered" evidence="1">
    <location>
        <begin position="68"/>
        <end position="104"/>
    </location>
</feature>
<protein>
    <submittedName>
        <fullName evidence="2">Ulp1 protease-like</fullName>
    </submittedName>
</protein>
<reference evidence="3" key="1">
    <citation type="journal article" date="2005" name="Nature">
        <title>The map-based sequence of the rice genome.</title>
        <authorList>
            <consortium name="International rice genome sequencing project (IRGSP)"/>
            <person name="Matsumoto T."/>
            <person name="Wu J."/>
            <person name="Kanamori H."/>
            <person name="Katayose Y."/>
            <person name="Fujisawa M."/>
            <person name="Namiki N."/>
            <person name="Mizuno H."/>
            <person name="Yamamoto K."/>
            <person name="Antonio B.A."/>
            <person name="Baba T."/>
            <person name="Sakata K."/>
            <person name="Nagamura Y."/>
            <person name="Aoki H."/>
            <person name="Arikawa K."/>
            <person name="Arita K."/>
            <person name="Bito T."/>
            <person name="Chiden Y."/>
            <person name="Fujitsuka N."/>
            <person name="Fukunaka R."/>
            <person name="Hamada M."/>
            <person name="Harada C."/>
            <person name="Hayashi A."/>
            <person name="Hijishita S."/>
            <person name="Honda M."/>
            <person name="Hosokawa S."/>
            <person name="Ichikawa Y."/>
            <person name="Idonuma A."/>
            <person name="Iijima M."/>
            <person name="Ikeda M."/>
            <person name="Ikeno M."/>
            <person name="Ito K."/>
            <person name="Ito S."/>
            <person name="Ito T."/>
            <person name="Ito Y."/>
            <person name="Ito Y."/>
            <person name="Iwabuchi A."/>
            <person name="Kamiya K."/>
            <person name="Karasawa W."/>
            <person name="Kurita K."/>
            <person name="Katagiri S."/>
            <person name="Kikuta A."/>
            <person name="Kobayashi H."/>
            <person name="Kobayashi N."/>
            <person name="Machita K."/>
            <person name="Maehara T."/>
            <person name="Masukawa M."/>
            <person name="Mizubayashi T."/>
            <person name="Mukai Y."/>
            <person name="Nagasaki H."/>
            <person name="Nagata Y."/>
            <person name="Naito S."/>
            <person name="Nakashima M."/>
            <person name="Nakama Y."/>
            <person name="Nakamichi Y."/>
            <person name="Nakamura M."/>
            <person name="Meguro A."/>
            <person name="Negishi M."/>
            <person name="Ohta I."/>
            <person name="Ohta T."/>
            <person name="Okamoto M."/>
            <person name="Ono N."/>
            <person name="Saji S."/>
            <person name="Sakaguchi M."/>
            <person name="Sakai K."/>
            <person name="Shibata M."/>
            <person name="Shimokawa T."/>
            <person name="Song J."/>
            <person name="Takazaki Y."/>
            <person name="Terasawa K."/>
            <person name="Tsugane M."/>
            <person name="Tsuji K."/>
            <person name="Ueda S."/>
            <person name="Waki K."/>
            <person name="Yamagata H."/>
            <person name="Yamamoto M."/>
            <person name="Yamamoto S."/>
            <person name="Yamane H."/>
            <person name="Yoshiki S."/>
            <person name="Yoshihara R."/>
            <person name="Yukawa K."/>
            <person name="Zhong H."/>
            <person name="Yano M."/>
            <person name="Yuan Q."/>
            <person name="Ouyang S."/>
            <person name="Liu J."/>
            <person name="Jones K.M."/>
            <person name="Gansberger K."/>
            <person name="Moffat K."/>
            <person name="Hill J."/>
            <person name="Bera J."/>
            <person name="Fadrosh D."/>
            <person name="Jin S."/>
            <person name="Johri S."/>
            <person name="Kim M."/>
            <person name="Overton L."/>
            <person name="Reardon M."/>
            <person name="Tsitrin T."/>
            <person name="Vuong H."/>
            <person name="Weaver B."/>
            <person name="Ciecko A."/>
            <person name="Tallon L."/>
            <person name="Jackson J."/>
            <person name="Pai G."/>
            <person name="Aken S.V."/>
            <person name="Utterback T."/>
            <person name="Reidmuller S."/>
            <person name="Feldblyum T."/>
            <person name="Hsiao J."/>
            <person name="Zismann V."/>
            <person name="Iobst S."/>
            <person name="de Vazeille A.R."/>
            <person name="Buell C.R."/>
            <person name="Ying K."/>
            <person name="Li Y."/>
            <person name="Lu T."/>
            <person name="Huang Y."/>
            <person name="Zhao Q."/>
            <person name="Feng Q."/>
            <person name="Zhang L."/>
            <person name="Zhu J."/>
            <person name="Weng Q."/>
            <person name="Mu J."/>
            <person name="Lu Y."/>
            <person name="Fan D."/>
            <person name="Liu Y."/>
            <person name="Guan J."/>
            <person name="Zhang Y."/>
            <person name="Yu S."/>
            <person name="Liu X."/>
            <person name="Zhang Y."/>
            <person name="Hong G."/>
            <person name="Han B."/>
            <person name="Choisne N."/>
            <person name="Demange N."/>
            <person name="Orjeda G."/>
            <person name="Samain S."/>
            <person name="Cattolico L."/>
            <person name="Pelletier E."/>
            <person name="Couloux A."/>
            <person name="Segurens B."/>
            <person name="Wincker P."/>
            <person name="D'Hont A."/>
            <person name="Scarpelli C."/>
            <person name="Weissenbach J."/>
            <person name="Salanoubat M."/>
            <person name="Quetier F."/>
            <person name="Yu Y."/>
            <person name="Kim H.R."/>
            <person name="Rambo T."/>
            <person name="Currie J."/>
            <person name="Collura K."/>
            <person name="Luo M."/>
            <person name="Yang T."/>
            <person name="Ammiraju J.S.S."/>
            <person name="Engler F."/>
            <person name="Soderlund C."/>
            <person name="Wing R.A."/>
            <person name="Palmer L.E."/>
            <person name="de la Bastide M."/>
            <person name="Spiegel L."/>
            <person name="Nascimento L."/>
            <person name="Zutavern T."/>
            <person name="O'Shaughnessy A."/>
            <person name="Dike S."/>
            <person name="Dedhia N."/>
            <person name="Preston R."/>
            <person name="Balija V."/>
            <person name="McCombie W.R."/>
            <person name="Chow T."/>
            <person name="Chen H."/>
            <person name="Chung M."/>
            <person name="Chen C."/>
            <person name="Shaw J."/>
            <person name="Wu H."/>
            <person name="Hsiao K."/>
            <person name="Chao Y."/>
            <person name="Chu M."/>
            <person name="Cheng C."/>
            <person name="Hour A."/>
            <person name="Lee P."/>
            <person name="Lin S."/>
            <person name="Lin Y."/>
            <person name="Liou J."/>
            <person name="Liu S."/>
            <person name="Hsing Y."/>
            <person name="Raghuvanshi S."/>
            <person name="Mohanty A."/>
            <person name="Bharti A.K."/>
            <person name="Gaur A."/>
            <person name="Gupta V."/>
            <person name="Kumar D."/>
            <person name="Ravi V."/>
            <person name="Vij S."/>
            <person name="Kapur A."/>
            <person name="Khurana P."/>
            <person name="Khurana P."/>
            <person name="Khurana J.P."/>
            <person name="Tyagi A.K."/>
            <person name="Gaikwad K."/>
            <person name="Singh A."/>
            <person name="Dalal V."/>
            <person name="Srivastava S."/>
            <person name="Dixit A."/>
            <person name="Pal A.K."/>
            <person name="Ghazi I.A."/>
            <person name="Yadav M."/>
            <person name="Pandit A."/>
            <person name="Bhargava A."/>
            <person name="Sureshbabu K."/>
            <person name="Batra K."/>
            <person name="Sharma T.R."/>
            <person name="Mohapatra T."/>
            <person name="Singh N.K."/>
            <person name="Messing J."/>
            <person name="Nelson A.B."/>
            <person name="Fuks G."/>
            <person name="Kavchok S."/>
            <person name="Keizer G."/>
            <person name="Linton E."/>
            <person name="Llaca V."/>
            <person name="Song R."/>
            <person name="Tanyolac B."/>
            <person name="Young S."/>
            <person name="Ho-Il K."/>
            <person name="Hahn J.H."/>
            <person name="Sangsakoo G."/>
            <person name="Vanavichit A."/>
            <person name="de Mattos Luiz.A.T."/>
            <person name="Zimmer P.D."/>
            <person name="Malone G."/>
            <person name="Dellagostin O."/>
            <person name="de Oliveira A.C."/>
            <person name="Bevan M."/>
            <person name="Bancroft I."/>
            <person name="Minx P."/>
            <person name="Cordum H."/>
            <person name="Wilson R."/>
            <person name="Cheng Z."/>
            <person name="Jin W."/>
            <person name="Jiang J."/>
            <person name="Leong S.A."/>
            <person name="Iwama H."/>
            <person name="Gojobori T."/>
            <person name="Itoh T."/>
            <person name="Niimura Y."/>
            <person name="Fujii Y."/>
            <person name="Habara T."/>
            <person name="Sakai H."/>
            <person name="Sato Y."/>
            <person name="Wilson G."/>
            <person name="Kumar K."/>
            <person name="McCouch S."/>
            <person name="Juretic N."/>
            <person name="Hoen D."/>
            <person name="Wright S."/>
            <person name="Bruskiewich R."/>
            <person name="Bureau T."/>
            <person name="Miyao A."/>
            <person name="Hirochika H."/>
            <person name="Nishikawa T."/>
            <person name="Kadowaki K."/>
            <person name="Sugiura M."/>
            <person name="Burr B."/>
            <person name="Sasaki T."/>
        </authorList>
    </citation>
    <scope>NUCLEOTIDE SEQUENCE [LARGE SCALE GENOMIC DNA]</scope>
    <source>
        <strain evidence="3">cv. Nipponbare</strain>
    </source>
</reference>
<gene>
    <name evidence="2" type="primary">P0623A10.13</name>
</gene>
<reference evidence="3" key="2">
    <citation type="journal article" date="2008" name="Nucleic Acids Res.">
        <title>The rice annotation project database (RAP-DB): 2008 update.</title>
        <authorList>
            <consortium name="The rice annotation project (RAP)"/>
        </authorList>
    </citation>
    <scope>GENOME REANNOTATION</scope>
    <source>
        <strain evidence="3">cv. Nipponbare</strain>
    </source>
</reference>